<organism evidence="1 2">
    <name type="scientific">Dokdonella koreensis DS-123</name>
    <dbReference type="NCBI Taxonomy" id="1300342"/>
    <lineage>
        <taxon>Bacteria</taxon>
        <taxon>Pseudomonadati</taxon>
        <taxon>Pseudomonadota</taxon>
        <taxon>Gammaproteobacteria</taxon>
        <taxon>Lysobacterales</taxon>
        <taxon>Rhodanobacteraceae</taxon>
        <taxon>Dokdonella</taxon>
    </lineage>
</organism>
<keyword evidence="2" id="KW-1185">Reference proteome</keyword>
<gene>
    <name evidence="1" type="ORF">I596_3557</name>
</gene>
<dbReference type="AlphaFoldDB" id="A0A160DXS0"/>
<proteinExistence type="predicted"/>
<accession>A0A160DXS0</accession>
<sequence length="37" mass="3781">MPAHPYSIKAAFVSRKTVVPAVPGAGDHALDRVGPAP</sequence>
<name>A0A160DXS0_9GAMM</name>
<evidence type="ECO:0000313" key="1">
    <source>
        <dbReference type="EMBL" id="ANB19545.1"/>
    </source>
</evidence>
<reference evidence="1 2" key="1">
    <citation type="submission" date="2016-04" db="EMBL/GenBank/DDBJ databases">
        <title>Complete genome sequence of Dokdonella koreensis DS-123T.</title>
        <authorList>
            <person name="Kim J.F."/>
            <person name="Lee H."/>
            <person name="Kwak M.-J."/>
        </authorList>
    </citation>
    <scope>NUCLEOTIDE SEQUENCE [LARGE SCALE GENOMIC DNA]</scope>
    <source>
        <strain evidence="1 2">DS-123</strain>
    </source>
</reference>
<dbReference type="Proteomes" id="UP000076830">
    <property type="component" value="Chromosome"/>
</dbReference>
<evidence type="ECO:0000313" key="2">
    <source>
        <dbReference type="Proteomes" id="UP000076830"/>
    </source>
</evidence>
<dbReference type="KEGG" id="dko:I596_3557"/>
<protein>
    <submittedName>
        <fullName evidence="1">Uncharacterized protein</fullName>
    </submittedName>
</protein>
<dbReference type="EMBL" id="CP015249">
    <property type="protein sequence ID" value="ANB19545.1"/>
    <property type="molecule type" value="Genomic_DNA"/>
</dbReference>